<evidence type="ECO:0000256" key="1">
    <source>
        <dbReference type="ARBA" id="ARBA00004141"/>
    </source>
</evidence>
<sequence>MRMTSRSSLMEAADDFSIEFDRGELETQKKIFKHPAAVFFHLVFRILAVLVYVLCEWFSNSFIASFVFIVLLLSMDFWTVKNISGRLLVGLRWWNYIDDVGQSHWVFECRKGEETLSVNSAETRVFWVALVLGPMLWTFFFFVAIFRLNFKWFMVVCIGIILNGANLWGYLRCKIKNRQKLSDLASNFLGQQVLRNMMSSASKNKQEESTQTKSTLEGSL</sequence>
<reference evidence="9" key="1">
    <citation type="submission" date="2025-08" db="UniProtKB">
        <authorList>
            <consortium name="RefSeq"/>
        </authorList>
    </citation>
    <scope>IDENTIFICATION</scope>
    <source>
        <tissue evidence="9">Muscle</tissue>
    </source>
</reference>
<proteinExistence type="inferred from homology"/>
<gene>
    <name evidence="9" type="primary">LOC106474406</name>
</gene>
<dbReference type="PANTHER" id="PTHR13019:SF25">
    <property type="entry name" value="GOLGI APPARATUS MEMBRANE PROTEIN TVP23 HOMOLOG"/>
    <property type="match status" value="1"/>
</dbReference>
<feature type="compositionally biased region" description="Polar residues" evidence="7">
    <location>
        <begin position="211"/>
        <end position="220"/>
    </location>
</feature>
<evidence type="ECO:0000256" key="2">
    <source>
        <dbReference type="ARBA" id="ARBA00005467"/>
    </source>
</evidence>
<protein>
    <recommendedName>
        <fullName evidence="6">Golgi apparatus membrane protein TVP23 homolog</fullName>
    </recommendedName>
</protein>
<comment type="subcellular location">
    <subcellularLocation>
        <location evidence="1 6">Membrane</location>
        <topology evidence="1 6">Multi-pass membrane protein</topology>
    </subcellularLocation>
</comment>
<feature type="transmembrane region" description="Helical" evidence="6">
    <location>
        <begin position="152"/>
        <end position="171"/>
    </location>
</feature>
<evidence type="ECO:0000256" key="3">
    <source>
        <dbReference type="ARBA" id="ARBA00022692"/>
    </source>
</evidence>
<name>A0ABM1BXI3_LIMPO</name>
<evidence type="ECO:0000313" key="8">
    <source>
        <dbReference type="Proteomes" id="UP000694941"/>
    </source>
</evidence>
<keyword evidence="4 6" id="KW-1133">Transmembrane helix</keyword>
<evidence type="ECO:0000313" key="9">
    <source>
        <dbReference type="RefSeq" id="XP_013790551.1"/>
    </source>
</evidence>
<accession>A0ABM1BXI3</accession>
<evidence type="ECO:0000256" key="4">
    <source>
        <dbReference type="ARBA" id="ARBA00022989"/>
    </source>
</evidence>
<feature type="transmembrane region" description="Helical" evidence="6">
    <location>
        <begin position="60"/>
        <end position="78"/>
    </location>
</feature>
<dbReference type="GeneID" id="106474406"/>
<dbReference type="Pfam" id="PF05832">
    <property type="entry name" value="DUF846"/>
    <property type="match status" value="1"/>
</dbReference>
<feature type="transmembrane region" description="Helical" evidence="6">
    <location>
        <begin position="36"/>
        <end position="54"/>
    </location>
</feature>
<dbReference type="Proteomes" id="UP000694941">
    <property type="component" value="Unplaced"/>
</dbReference>
<comment type="similarity">
    <text evidence="2 6">Belongs to the TVP23 family.</text>
</comment>
<keyword evidence="3 6" id="KW-0812">Transmembrane</keyword>
<organism evidence="8 9">
    <name type="scientific">Limulus polyphemus</name>
    <name type="common">Atlantic horseshoe crab</name>
    <dbReference type="NCBI Taxonomy" id="6850"/>
    <lineage>
        <taxon>Eukaryota</taxon>
        <taxon>Metazoa</taxon>
        <taxon>Ecdysozoa</taxon>
        <taxon>Arthropoda</taxon>
        <taxon>Chelicerata</taxon>
        <taxon>Merostomata</taxon>
        <taxon>Xiphosura</taxon>
        <taxon>Limulidae</taxon>
        <taxon>Limulus</taxon>
    </lineage>
</organism>
<feature type="transmembrane region" description="Helical" evidence="6">
    <location>
        <begin position="125"/>
        <end position="146"/>
    </location>
</feature>
<evidence type="ECO:0000256" key="6">
    <source>
        <dbReference type="RuleBase" id="RU361206"/>
    </source>
</evidence>
<dbReference type="PANTHER" id="PTHR13019">
    <property type="entry name" value="GOLGI APPARATUS MEMBRANE PROTEIN TVP23"/>
    <property type="match status" value="1"/>
</dbReference>
<keyword evidence="8" id="KW-1185">Reference proteome</keyword>
<keyword evidence="5 6" id="KW-0472">Membrane</keyword>
<feature type="region of interest" description="Disordered" evidence="7">
    <location>
        <begin position="200"/>
        <end position="220"/>
    </location>
</feature>
<evidence type="ECO:0000256" key="7">
    <source>
        <dbReference type="SAM" id="MobiDB-lite"/>
    </source>
</evidence>
<dbReference type="InterPro" id="IPR008564">
    <property type="entry name" value="TVP23-like"/>
</dbReference>
<evidence type="ECO:0000256" key="5">
    <source>
        <dbReference type="ARBA" id="ARBA00023136"/>
    </source>
</evidence>
<dbReference type="RefSeq" id="XP_013790551.1">
    <property type="nucleotide sequence ID" value="XM_013935097.2"/>
</dbReference>